<dbReference type="EMBL" id="JAANER010000009">
    <property type="protein sequence ID" value="KAG9185976.1"/>
    <property type="molecule type" value="Genomic_DNA"/>
</dbReference>
<sequence>MARPAAAVSAPKGRKRKRTGRFSTPILPQVQSPLLRLPGEIRNKIYEYALDQTRPLHVVGRKEDEFIKLPTPVQIRRFHHLNELVRTCRQLRLETKGMGSTWAHVSWSHNVVPVPSKHVRILVQLKTNPGRIPFYRRGNGPECYSIDDGIFDDHVRLCETHPHLKVAVLSNSLRNTQGCRGILVIGAAIQLILRGKKVGFEVDAKFTSDVDRVVRAMAGPEGFGTFEQGFRYPKNLSYFPQDIYNENELRSTQPRKKKGFEEWVAQIREWYEHGI</sequence>
<name>A0AAD4FAD6_9PLEO</name>
<dbReference type="PANTHER" id="PTHR42085:SF1">
    <property type="entry name" value="F-BOX DOMAIN-CONTAINING PROTEIN"/>
    <property type="match status" value="1"/>
</dbReference>
<protein>
    <submittedName>
        <fullName evidence="2">Uncharacterized protein</fullName>
    </submittedName>
</protein>
<comment type="caution">
    <text evidence="2">The sequence shown here is derived from an EMBL/GenBank/DDBJ whole genome shotgun (WGS) entry which is preliminary data.</text>
</comment>
<gene>
    <name evidence="2" type="ORF">G6011_02532</name>
</gene>
<evidence type="ECO:0000256" key="1">
    <source>
        <dbReference type="SAM" id="MobiDB-lite"/>
    </source>
</evidence>
<accession>A0AAD4FAD6</accession>
<organism evidence="2 3">
    <name type="scientific">Alternaria panax</name>
    <dbReference type="NCBI Taxonomy" id="48097"/>
    <lineage>
        <taxon>Eukaryota</taxon>
        <taxon>Fungi</taxon>
        <taxon>Dikarya</taxon>
        <taxon>Ascomycota</taxon>
        <taxon>Pezizomycotina</taxon>
        <taxon>Dothideomycetes</taxon>
        <taxon>Pleosporomycetidae</taxon>
        <taxon>Pleosporales</taxon>
        <taxon>Pleosporineae</taxon>
        <taxon>Pleosporaceae</taxon>
        <taxon>Alternaria</taxon>
        <taxon>Alternaria sect. Panax</taxon>
    </lineage>
</organism>
<evidence type="ECO:0000313" key="3">
    <source>
        <dbReference type="Proteomes" id="UP001199106"/>
    </source>
</evidence>
<reference evidence="2" key="1">
    <citation type="submission" date="2021-07" db="EMBL/GenBank/DDBJ databases">
        <title>Genome Resource of American Ginseng Black Spot Pathogen Alternaria panax.</title>
        <authorList>
            <person name="Qiu C."/>
            <person name="Wang W."/>
            <person name="Liu Z."/>
        </authorList>
    </citation>
    <scope>NUCLEOTIDE SEQUENCE</scope>
    <source>
        <strain evidence="2">BNCC115425</strain>
    </source>
</reference>
<evidence type="ECO:0000313" key="2">
    <source>
        <dbReference type="EMBL" id="KAG9185976.1"/>
    </source>
</evidence>
<dbReference type="Proteomes" id="UP001199106">
    <property type="component" value="Unassembled WGS sequence"/>
</dbReference>
<keyword evidence="3" id="KW-1185">Reference proteome</keyword>
<dbReference type="InterPro" id="IPR038883">
    <property type="entry name" value="AN11006-like"/>
</dbReference>
<dbReference type="AlphaFoldDB" id="A0AAD4FAD6"/>
<feature type="region of interest" description="Disordered" evidence="1">
    <location>
        <begin position="1"/>
        <end position="23"/>
    </location>
</feature>
<dbReference type="PANTHER" id="PTHR42085">
    <property type="entry name" value="F-BOX DOMAIN-CONTAINING PROTEIN"/>
    <property type="match status" value="1"/>
</dbReference>
<proteinExistence type="predicted"/>